<accession>A0A0S7BVR4</accession>
<dbReference type="PROSITE" id="PS51257">
    <property type="entry name" value="PROKAR_LIPOPROTEIN"/>
    <property type="match status" value="1"/>
</dbReference>
<dbReference type="RefSeq" id="WP_062038781.1">
    <property type="nucleotide sequence ID" value="NZ_DF968182.1"/>
</dbReference>
<keyword evidence="1" id="KW-0732">Signal</keyword>
<protein>
    <submittedName>
        <fullName evidence="2">Uncharacterized protein</fullName>
    </submittedName>
</protein>
<reference evidence="2" key="1">
    <citation type="journal article" date="2015" name="Genome Announc.">
        <title>Draft Genome Sequence of Bacteroidales Strain TBC1, a Novel Isolate from a Methanogenic Wastewater Treatment System.</title>
        <authorList>
            <person name="Tourlousse D.M."/>
            <person name="Matsuura N."/>
            <person name="Sun L."/>
            <person name="Toyonaga M."/>
            <person name="Kuroda K."/>
            <person name="Ohashi A."/>
            <person name="Cruz R."/>
            <person name="Yamaguchi T."/>
            <person name="Sekiguchi Y."/>
        </authorList>
    </citation>
    <scope>NUCLEOTIDE SEQUENCE [LARGE SCALE GENOMIC DNA]</scope>
    <source>
        <strain evidence="2">TBC1</strain>
    </source>
</reference>
<proteinExistence type="predicted"/>
<organism evidence="2">
    <name type="scientific">Lentimicrobium saccharophilum</name>
    <dbReference type="NCBI Taxonomy" id="1678841"/>
    <lineage>
        <taxon>Bacteria</taxon>
        <taxon>Pseudomonadati</taxon>
        <taxon>Bacteroidota</taxon>
        <taxon>Bacteroidia</taxon>
        <taxon>Bacteroidales</taxon>
        <taxon>Lentimicrobiaceae</taxon>
        <taxon>Lentimicrobium</taxon>
    </lineage>
</organism>
<gene>
    <name evidence="2" type="ORF">TBC1_11783</name>
</gene>
<name>A0A0S7BVR4_9BACT</name>
<evidence type="ECO:0000256" key="1">
    <source>
        <dbReference type="SAM" id="SignalP"/>
    </source>
</evidence>
<dbReference type="AlphaFoldDB" id="A0A0S7BVR4"/>
<feature type="signal peptide" evidence="1">
    <location>
        <begin position="1"/>
        <end position="23"/>
    </location>
</feature>
<dbReference type="EMBL" id="DF968182">
    <property type="protein sequence ID" value="GAP42651.1"/>
    <property type="molecule type" value="Genomic_DNA"/>
</dbReference>
<dbReference type="OrthoDB" id="1050778at2"/>
<feature type="chain" id="PRO_5006633253" evidence="1">
    <location>
        <begin position="24"/>
        <end position="296"/>
    </location>
</feature>
<sequence length="296" mass="32526">MKKWNYLFAALLMSVAVVFTSCSDEEETDPGPSLSLKGGSAYTSQDATIQVNEAIMVGVNGLKSPVSGQKLTRFKFSITSNNVATTYVDSTFNADSFTWESELTFTGVGEGRLLFELWDKGGIKAEQAFTITIEDPGAQINKYMDVEFGSYNDQIGSFFASTEGITYTVGQTRNVPDNQAKIDFLFFKGATNANTFASPDDADAGTIQDLGPVSDWTNKNQTRFNPTTITAAQFDAIGDTYQFPTFNLMQQTTKMNNLTEGQVFLFKTKNDKLGLVKVIDLYSRGDRAKVSVIVQK</sequence>
<evidence type="ECO:0000313" key="2">
    <source>
        <dbReference type="EMBL" id="GAP42651.1"/>
    </source>
</evidence>
<keyword evidence="3" id="KW-1185">Reference proteome</keyword>
<dbReference type="Proteomes" id="UP000053091">
    <property type="component" value="Unassembled WGS sequence"/>
</dbReference>
<evidence type="ECO:0000313" key="3">
    <source>
        <dbReference type="Proteomes" id="UP000053091"/>
    </source>
</evidence>